<keyword evidence="2" id="KW-1185">Reference proteome</keyword>
<name>A0A1H4BT82_9BACT</name>
<dbReference type="AlphaFoldDB" id="A0A1H4BT82"/>
<protein>
    <submittedName>
        <fullName evidence="1">Uncharacterized protein</fullName>
    </submittedName>
</protein>
<dbReference type="Proteomes" id="UP000199656">
    <property type="component" value="Unassembled WGS sequence"/>
</dbReference>
<sequence>MKFYCSITVRPVLTSSPAIYSIKNNRGNGARKSVMERHQDHPTIPSHPNNPWLLAALISPATLFTLNFCNKFFR</sequence>
<evidence type="ECO:0000313" key="2">
    <source>
        <dbReference type="Proteomes" id="UP000199656"/>
    </source>
</evidence>
<organism evidence="1 2">
    <name type="scientific">Chitinophaga terrae</name>
    <name type="common">ex Kim and Jung 2007</name>
    <dbReference type="NCBI Taxonomy" id="408074"/>
    <lineage>
        <taxon>Bacteria</taxon>
        <taxon>Pseudomonadati</taxon>
        <taxon>Bacteroidota</taxon>
        <taxon>Chitinophagia</taxon>
        <taxon>Chitinophagales</taxon>
        <taxon>Chitinophagaceae</taxon>
        <taxon>Chitinophaga</taxon>
    </lineage>
</organism>
<accession>A0A1H4BT82</accession>
<proteinExistence type="predicted"/>
<gene>
    <name evidence="1" type="ORF">SAMN05660909_02277</name>
</gene>
<evidence type="ECO:0000313" key="1">
    <source>
        <dbReference type="EMBL" id="SEA51386.1"/>
    </source>
</evidence>
<dbReference type="EMBL" id="FNRL01000008">
    <property type="protein sequence ID" value="SEA51386.1"/>
    <property type="molecule type" value="Genomic_DNA"/>
</dbReference>
<reference evidence="2" key="1">
    <citation type="submission" date="2016-10" db="EMBL/GenBank/DDBJ databases">
        <authorList>
            <person name="Varghese N."/>
            <person name="Submissions S."/>
        </authorList>
    </citation>
    <scope>NUCLEOTIDE SEQUENCE [LARGE SCALE GENOMIC DNA]</scope>
    <source>
        <strain evidence="2">DSM 23920</strain>
    </source>
</reference>